<evidence type="ECO:0000259" key="15">
    <source>
        <dbReference type="PROSITE" id="PS50163"/>
    </source>
</evidence>
<dbReference type="InterPro" id="IPR020588">
    <property type="entry name" value="RecA_ATP-bd"/>
</dbReference>
<dbReference type="SMART" id="SM00305">
    <property type="entry name" value="HintC"/>
    <property type="match status" value="2"/>
</dbReference>
<dbReference type="NCBIfam" id="TIGR01443">
    <property type="entry name" value="intein_Cterm"/>
    <property type="match status" value="2"/>
</dbReference>
<keyword evidence="4" id="KW-0963">Cytoplasm</keyword>
<dbReference type="InterPro" id="IPR003587">
    <property type="entry name" value="Hint_dom_N"/>
</dbReference>
<dbReference type="InterPro" id="IPR049261">
    <property type="entry name" value="RecA-like_C"/>
</dbReference>
<dbReference type="SUPFAM" id="SSF51294">
    <property type="entry name" value="Hedgehog/intein (Hint) domain"/>
    <property type="match status" value="2"/>
</dbReference>
<protein>
    <recommendedName>
        <fullName evidence="3">Protein RecA</fullName>
    </recommendedName>
    <alternativeName>
        <fullName evidence="13">Recombinase A</fullName>
    </alternativeName>
</protein>
<keyword evidence="5" id="KW-0547">Nucleotide-binding</keyword>
<dbReference type="InterPro" id="IPR004860">
    <property type="entry name" value="LAGLIDADG_dom"/>
</dbReference>
<evidence type="ECO:0000313" key="17">
    <source>
        <dbReference type="EMBL" id="GIJ20250.1"/>
    </source>
</evidence>
<keyword evidence="11" id="KW-0742">SOS response</keyword>
<feature type="domain" description="DOD-type homing endonuclease" evidence="16">
    <location>
        <begin position="203"/>
        <end position="333"/>
    </location>
</feature>
<dbReference type="Pfam" id="PF03161">
    <property type="entry name" value="LAGLIDADG_2"/>
    <property type="match status" value="1"/>
</dbReference>
<dbReference type="Gene3D" id="2.170.16.10">
    <property type="entry name" value="Hedgehog/Intein (Hint) domain"/>
    <property type="match status" value="2"/>
</dbReference>
<keyword evidence="10" id="KW-0233">DNA recombination</keyword>
<evidence type="ECO:0000256" key="4">
    <source>
        <dbReference type="ARBA" id="ARBA00022490"/>
    </source>
</evidence>
<evidence type="ECO:0000256" key="10">
    <source>
        <dbReference type="ARBA" id="ARBA00023172"/>
    </source>
</evidence>
<keyword evidence="6" id="KW-0068">Autocatalytic cleavage</keyword>
<dbReference type="EMBL" id="BOPB01000003">
    <property type="protein sequence ID" value="GIJ20250.1"/>
    <property type="molecule type" value="Genomic_DNA"/>
</dbReference>
<dbReference type="PRINTS" id="PR00142">
    <property type="entry name" value="RECA"/>
</dbReference>
<dbReference type="NCBIfam" id="TIGR01445">
    <property type="entry name" value="intein_Nterm"/>
    <property type="match status" value="2"/>
</dbReference>
<dbReference type="PANTHER" id="PTHR45900:SF1">
    <property type="entry name" value="MITOCHONDRIAL DNA REPAIR PROTEIN RECA HOMOLOG-RELATED"/>
    <property type="match status" value="1"/>
</dbReference>
<dbReference type="Pfam" id="PF00154">
    <property type="entry name" value="RecA_N"/>
    <property type="match status" value="3"/>
</dbReference>
<comment type="subcellular location">
    <subcellularLocation>
        <location evidence="1">Cytoplasm</location>
    </subcellularLocation>
</comment>
<dbReference type="PANTHER" id="PTHR45900">
    <property type="entry name" value="RECA"/>
    <property type="match status" value="1"/>
</dbReference>
<reference evidence="17 18" key="1">
    <citation type="submission" date="2021-01" db="EMBL/GenBank/DDBJ databases">
        <title>Whole genome shotgun sequence of Verrucosispora lutea NBRC 106530.</title>
        <authorList>
            <person name="Komaki H."/>
            <person name="Tamura T."/>
        </authorList>
    </citation>
    <scope>NUCLEOTIDE SEQUENCE [LARGE SCALE GENOMIC DNA]</scope>
    <source>
        <strain evidence="17 18">NBRC 106530</strain>
    </source>
</reference>
<proteinExistence type="inferred from homology"/>
<dbReference type="Gene3D" id="3.30.250.10">
    <property type="entry name" value="RecA protein, C-terminal domain"/>
    <property type="match status" value="1"/>
</dbReference>
<dbReference type="Proteomes" id="UP000643165">
    <property type="component" value="Unassembled WGS sequence"/>
</dbReference>
<dbReference type="Pfam" id="PF14528">
    <property type="entry name" value="LAGLIDADG_3"/>
    <property type="match status" value="1"/>
</dbReference>
<dbReference type="InterPro" id="IPR027417">
    <property type="entry name" value="P-loop_NTPase"/>
</dbReference>
<evidence type="ECO:0000256" key="8">
    <source>
        <dbReference type="ARBA" id="ARBA00023000"/>
    </source>
</evidence>
<dbReference type="InterPro" id="IPR023400">
    <property type="entry name" value="RecA_C_sf"/>
</dbReference>
<dbReference type="CDD" id="cd00081">
    <property type="entry name" value="Hint"/>
    <property type="match status" value="3"/>
</dbReference>
<dbReference type="InterPro" id="IPR049428">
    <property type="entry name" value="RecA-like_N"/>
</dbReference>
<dbReference type="InterPro" id="IPR013765">
    <property type="entry name" value="DNA_recomb/repair_RecA"/>
</dbReference>
<dbReference type="PROSITE" id="PS50162">
    <property type="entry name" value="RECA_2"/>
    <property type="match status" value="1"/>
</dbReference>
<dbReference type="SMART" id="SM00306">
    <property type="entry name" value="HintN"/>
    <property type="match status" value="2"/>
</dbReference>
<dbReference type="Gene3D" id="3.40.50.300">
    <property type="entry name" value="P-loop containing nucleotide triphosphate hydrolases"/>
    <property type="match status" value="3"/>
</dbReference>
<accession>A0ABQ4IQR0</accession>
<evidence type="ECO:0000256" key="6">
    <source>
        <dbReference type="ARBA" id="ARBA00022813"/>
    </source>
</evidence>
<sequence length="1142" mass="125567">MAAGPDREKALDLALAQIDKQFGKGSVMRLGDRPVIQTSVIPTGSIALDVALGVGGLPRGRVVEVYGPESSGKCLTADTHVWTDRGLETVEELFARCGQPASCTSRVTDIRELGVRMVNERGELEPVAALTHNNRKPVTKLRLRSGRTVTATKNHPLRVITERGFIAWRTVGNIQPGDYLVSATFGASEAAHGDGLSEDEAVLLGYLVAEGSLSYQHSVRFTNWDPEVSGEYCRLMEQTFGVDVRNYDNREFVVSGGAFRKRLSEEYGLDYVTAHGKSVPYRVRTAGHKMQRAFLSALFEGDGWIDESSTIGLGTASEQLAREVQLLLYGLNIPNTVSAKWNEKYQRDYWTVTVNPSVAHRFVNEVGFRSARRRAQVERCFRLSSRDAQFENIPHLKGLIRDLRDDCGGDRAFDRAAGDLFRADTELACSRSRLMKIVEWGDRRADRLSVSGQAILAHLRHLATSAYTYEKVVEVADAGTQPTFDVMLPGTHSFLANGVLSHNTTVALHAVANAQRAGGIAAFIDAEHALDPEYARALGVDTDALLVSQPDTGEQALEIADMLVRSGAIDIIVIDSVAALVPRAEIEGEMGDSHVGLQARLMSQALRKITGVLNNTGTTAIFINQLREKIGVMFGCMSYSTRVTLADGTQEKIGKIVNQRMDVEVLAYNPDTDRVEPKRITNWFNNGPAEQFLQFTVAKSGGNGRAQFAATPNHLVRTPGGWREAGELIAGDRVMLAESRRLSEQQWQVVLGSLMGDGALSPNRQDRSGVRFRLGHGAQQVDYLDWKISLLGNIGHSRRTDARGAAFVDFTPLPELDELRRAVYLGDGKKHLSWDYLKALTPLALAVWYMDDGCFTVRSKGLQERTAGGSGRIEICVEAMAEGSRDRLVEHLRDAYGMDVKLVSRGTRQTASIIFTTESSARFQELVAPYVPVAMEAKLLPRFRGQCAVEPQFVPAELMPVPARVIDVRVKPKTRSMNRFDIEVEGNHNYFVDGVMVHNSPETTTGGRALKFYASVRLDVRRIESLKDGTDVVGNRTRVKVVKNKVSAPFKQAEFDIMYGKGISREGSLIDVGVEQSIIRKSGAWYTYEGDQLGQGKEKAREFLRENPDVAAEIEKRILEKLGVGAGAGDAAGGPELPPVDF</sequence>
<evidence type="ECO:0000259" key="14">
    <source>
        <dbReference type="PROSITE" id="PS50162"/>
    </source>
</evidence>
<evidence type="ECO:0000256" key="11">
    <source>
        <dbReference type="ARBA" id="ARBA00023236"/>
    </source>
</evidence>
<dbReference type="InterPro" id="IPR003586">
    <property type="entry name" value="Hint_dom_C"/>
</dbReference>
<comment type="similarity">
    <text evidence="2">Belongs to the RecA family.</text>
</comment>
<dbReference type="PROSITE" id="PS00321">
    <property type="entry name" value="RECA_1"/>
    <property type="match status" value="1"/>
</dbReference>
<dbReference type="InterPro" id="IPR020587">
    <property type="entry name" value="RecA_monomer-monomer_interface"/>
</dbReference>
<evidence type="ECO:0000256" key="1">
    <source>
        <dbReference type="ARBA" id="ARBA00004496"/>
    </source>
</evidence>
<dbReference type="PROSITE" id="PS50817">
    <property type="entry name" value="INTEIN_N_TER"/>
    <property type="match status" value="2"/>
</dbReference>
<dbReference type="SUPFAM" id="SSF54752">
    <property type="entry name" value="RecA protein, C-terminal domain"/>
    <property type="match status" value="1"/>
</dbReference>
<keyword evidence="11" id="KW-0227">DNA damage</keyword>
<feature type="domain" description="RecA family profile 1" evidence="14">
    <location>
        <begin position="504"/>
        <end position="626"/>
    </location>
</feature>
<organism evidence="17 18">
    <name type="scientific">Micromonospora lutea</name>
    <dbReference type="NCBI Taxonomy" id="419825"/>
    <lineage>
        <taxon>Bacteria</taxon>
        <taxon>Bacillati</taxon>
        <taxon>Actinomycetota</taxon>
        <taxon>Actinomycetes</taxon>
        <taxon>Micromonosporales</taxon>
        <taxon>Micromonosporaceae</taxon>
        <taxon>Micromonospora</taxon>
    </lineage>
</organism>
<feature type="domain" description="RecA family profile 2" evidence="15">
    <location>
        <begin position="994"/>
        <end position="1068"/>
    </location>
</feature>
<dbReference type="PROSITE" id="PS50163">
    <property type="entry name" value="RECA_3"/>
    <property type="match status" value="1"/>
</dbReference>
<dbReference type="PROSITE" id="PS50819">
    <property type="entry name" value="INTEIN_ENDONUCLEASE"/>
    <property type="match status" value="1"/>
</dbReference>
<dbReference type="PROSITE" id="PS50818">
    <property type="entry name" value="INTEIN_C_TER"/>
    <property type="match status" value="2"/>
</dbReference>
<evidence type="ECO:0000313" key="18">
    <source>
        <dbReference type="Proteomes" id="UP000643165"/>
    </source>
</evidence>
<gene>
    <name evidence="17" type="ORF">Vlu01_08740</name>
</gene>
<dbReference type="InterPro" id="IPR020584">
    <property type="entry name" value="DNA_recomb/repair_RecA_CS"/>
</dbReference>
<keyword evidence="7" id="KW-0067">ATP-binding</keyword>
<dbReference type="PRINTS" id="PR00379">
    <property type="entry name" value="INTEIN"/>
</dbReference>
<evidence type="ECO:0000256" key="5">
    <source>
        <dbReference type="ARBA" id="ARBA00022741"/>
    </source>
</evidence>
<dbReference type="InterPro" id="IPR030934">
    <property type="entry name" value="Intein_C"/>
</dbReference>
<dbReference type="Gene3D" id="3.10.28.10">
    <property type="entry name" value="Homing endonucleases"/>
    <property type="match status" value="3"/>
</dbReference>
<evidence type="ECO:0000256" key="13">
    <source>
        <dbReference type="ARBA" id="ARBA00033319"/>
    </source>
</evidence>
<evidence type="ECO:0000256" key="12">
    <source>
        <dbReference type="ARBA" id="ARBA00025580"/>
    </source>
</evidence>
<dbReference type="InterPro" id="IPR027434">
    <property type="entry name" value="Homing_endonucl"/>
</dbReference>
<name>A0ABQ4IQR0_9ACTN</name>
<dbReference type="SUPFAM" id="SSF55608">
    <property type="entry name" value="Homing endonucleases"/>
    <property type="match status" value="2"/>
</dbReference>
<evidence type="ECO:0000256" key="2">
    <source>
        <dbReference type="ARBA" id="ARBA00009391"/>
    </source>
</evidence>
<comment type="caution">
    <text evidence="17">The sequence shown here is derived from an EMBL/GenBank/DDBJ whole genome shotgun (WGS) entry which is preliminary data.</text>
</comment>
<evidence type="ECO:0000256" key="3">
    <source>
        <dbReference type="ARBA" id="ARBA00015553"/>
    </source>
</evidence>
<dbReference type="SUPFAM" id="SSF52540">
    <property type="entry name" value="P-loop containing nucleoside triphosphate hydrolases"/>
    <property type="match status" value="3"/>
</dbReference>
<dbReference type="InterPro" id="IPR036844">
    <property type="entry name" value="Hint_dom_sf"/>
</dbReference>
<evidence type="ECO:0000259" key="16">
    <source>
        <dbReference type="PROSITE" id="PS50819"/>
    </source>
</evidence>
<dbReference type="InterPro" id="IPR006142">
    <property type="entry name" value="INTEIN"/>
</dbReference>
<evidence type="ECO:0000256" key="9">
    <source>
        <dbReference type="ARBA" id="ARBA00023125"/>
    </source>
</evidence>
<comment type="function">
    <text evidence="12">Can catalyze the hydrolysis of ATP in the presence of single-stranded DNA, the ATP-dependent uptake of single-stranded DNA by duplex DNA, and the ATP-dependent hybridization of homologous single-stranded DNAs. It interacts with LexA causing its activation and leading to its autocatalytic cleavage.</text>
</comment>
<evidence type="ECO:0000256" key="7">
    <source>
        <dbReference type="ARBA" id="ARBA00022840"/>
    </source>
</evidence>
<keyword evidence="8" id="KW-0651">Protein splicing</keyword>
<keyword evidence="9" id="KW-0238">DNA-binding</keyword>
<keyword evidence="18" id="KW-1185">Reference proteome</keyword>
<dbReference type="Pfam" id="PF21096">
    <property type="entry name" value="RecA_C"/>
    <property type="match status" value="1"/>
</dbReference>
<dbReference type="InterPro" id="IPR006141">
    <property type="entry name" value="Intein_N"/>
</dbReference>
<dbReference type="InterPro" id="IPR004042">
    <property type="entry name" value="Intein_endonuc_central"/>
</dbReference>